<keyword evidence="2" id="KW-1185">Reference proteome</keyword>
<evidence type="ECO:0000313" key="2">
    <source>
        <dbReference type="Proteomes" id="UP001234798"/>
    </source>
</evidence>
<sequence>MAYSAAYSGTRMPGAASLSGLRFPAGSTHVFLAERMWLYGMPAQVLVFDVPMGVRDLARSLSEQQPALADLNVLPGQILLSGSVGDEQWVAQMESVGTARTVGRISSLVAGSPRSSPAPVWLPEGGRLRLDTVVMDAGATVSERIWQHPLPAAQMAPLLEARLLRDGWQRQSATDAAQVWGQGSQRVQVSVTPLDEGSALTVRGWIL</sequence>
<evidence type="ECO:0000313" key="1">
    <source>
        <dbReference type="EMBL" id="WMD23016.1"/>
    </source>
</evidence>
<organism evidence="1 2">
    <name type="scientific">Achromobacter seleniivolatilans</name>
    <dbReference type="NCBI Taxonomy" id="3047478"/>
    <lineage>
        <taxon>Bacteria</taxon>
        <taxon>Pseudomonadati</taxon>
        <taxon>Pseudomonadota</taxon>
        <taxon>Betaproteobacteria</taxon>
        <taxon>Burkholderiales</taxon>
        <taxon>Alcaligenaceae</taxon>
        <taxon>Achromobacter</taxon>
    </lineage>
</organism>
<name>A0ABY9M7L0_9BURK</name>
<gene>
    <name evidence="1" type="ORF">RAS12_11780</name>
</gene>
<accession>A0ABY9M7L0</accession>
<reference evidence="1 2" key="1">
    <citation type="submission" date="2023-08" db="EMBL/GenBank/DDBJ databases">
        <title>Achromobacter seleniivolatilans sp. nov., isolated from seleniferous soil.</title>
        <authorList>
            <person name="Zhang S."/>
            <person name="Li K."/>
            <person name="Peng J."/>
            <person name="Zhao Q."/>
            <person name="Wang H."/>
            <person name="Guo Y."/>
        </authorList>
    </citation>
    <scope>NUCLEOTIDE SEQUENCE [LARGE SCALE GENOMIC DNA]</scope>
    <source>
        <strain evidence="1 2">R39</strain>
    </source>
</reference>
<dbReference type="Proteomes" id="UP001234798">
    <property type="component" value="Chromosome"/>
</dbReference>
<proteinExistence type="predicted"/>
<dbReference type="EMBL" id="CP132976">
    <property type="protein sequence ID" value="WMD23016.1"/>
    <property type="molecule type" value="Genomic_DNA"/>
</dbReference>
<dbReference type="RefSeq" id="WP_306948593.1">
    <property type="nucleotide sequence ID" value="NZ_CP132976.1"/>
</dbReference>
<protein>
    <submittedName>
        <fullName evidence="1">Uncharacterized protein</fullName>
    </submittedName>
</protein>